<protein>
    <submittedName>
        <fullName evidence="1">Uncharacterized protein</fullName>
    </submittedName>
</protein>
<reference evidence="1 2" key="1">
    <citation type="journal article" date="2016" name="Antonie Van Leeuwenhoek">
        <title>Nocardia donostiensis sp. nov., isolated from human respiratory specimens.</title>
        <authorList>
            <person name="Ercibengoa M."/>
            <person name="Bell M."/>
            <person name="Marimon J.M."/>
            <person name="Humrighouse B."/>
            <person name="Klenk H.P."/>
            <person name="Potter G."/>
            <person name="Perez-Trallero E."/>
        </authorList>
    </citation>
    <scope>NUCLEOTIDE SEQUENCE [LARGE SCALE GENOMIC DNA]</scope>
    <source>
        <strain evidence="1 2">X1655</strain>
    </source>
</reference>
<dbReference type="Proteomes" id="UP000188836">
    <property type="component" value="Unassembled WGS sequence"/>
</dbReference>
<proteinExistence type="predicted"/>
<sequence length="59" mass="6232">MLHGLSLLDLPESIPAWLFGGLAARDGRHGLLEFVPSIGGSEVGRTVQWTALVFPGSCV</sequence>
<dbReference type="EMBL" id="MUMY01000027">
    <property type="protein sequence ID" value="ONM46287.1"/>
    <property type="molecule type" value="Genomic_DNA"/>
</dbReference>
<name>A0A1V2T9V8_9NOCA</name>
<dbReference type="AlphaFoldDB" id="A0A1V2T9V8"/>
<gene>
    <name evidence="1" type="ORF">B0T46_23645</name>
</gene>
<organism evidence="1 2">
    <name type="scientific">Nocardia donostiensis</name>
    <dbReference type="NCBI Taxonomy" id="1538463"/>
    <lineage>
        <taxon>Bacteria</taxon>
        <taxon>Bacillati</taxon>
        <taxon>Actinomycetota</taxon>
        <taxon>Actinomycetes</taxon>
        <taxon>Mycobacteriales</taxon>
        <taxon>Nocardiaceae</taxon>
        <taxon>Nocardia</taxon>
    </lineage>
</organism>
<keyword evidence="2" id="KW-1185">Reference proteome</keyword>
<accession>A0A1V2T9V8</accession>
<comment type="caution">
    <text evidence="1">The sequence shown here is derived from an EMBL/GenBank/DDBJ whole genome shotgun (WGS) entry which is preliminary data.</text>
</comment>
<evidence type="ECO:0000313" key="2">
    <source>
        <dbReference type="Proteomes" id="UP000188836"/>
    </source>
</evidence>
<evidence type="ECO:0000313" key="1">
    <source>
        <dbReference type="EMBL" id="ONM46287.1"/>
    </source>
</evidence>